<evidence type="ECO:0000313" key="3">
    <source>
        <dbReference type="Proteomes" id="UP000199315"/>
    </source>
</evidence>
<gene>
    <name evidence="2" type="ORF">SAMN05421730_100224</name>
</gene>
<keyword evidence="3" id="KW-1185">Reference proteome</keyword>
<dbReference type="InterPro" id="IPR004843">
    <property type="entry name" value="Calcineurin-like_PHP"/>
</dbReference>
<dbReference type="GO" id="GO:0110154">
    <property type="term" value="P:RNA decapping"/>
    <property type="evidence" value="ECO:0007669"/>
    <property type="project" value="TreeGrafter"/>
</dbReference>
<dbReference type="Pfam" id="PF00149">
    <property type="entry name" value="Metallophos"/>
    <property type="match status" value="1"/>
</dbReference>
<evidence type="ECO:0000259" key="1">
    <source>
        <dbReference type="Pfam" id="PF00149"/>
    </source>
</evidence>
<reference evidence="2 3" key="1">
    <citation type="submission" date="2016-09" db="EMBL/GenBank/DDBJ databases">
        <authorList>
            <person name="Capua I."/>
            <person name="De Benedictis P."/>
            <person name="Joannis T."/>
            <person name="Lombin L.H."/>
            <person name="Cattoli G."/>
        </authorList>
    </citation>
    <scope>NUCLEOTIDE SEQUENCE [LARGE SCALE GENOMIC DNA]</scope>
    <source>
        <strain evidence="2 3">GluBS11</strain>
    </source>
</reference>
<protein>
    <submittedName>
        <fullName evidence="2">Serine/threonine protein phosphatase 1</fullName>
    </submittedName>
</protein>
<dbReference type="InterPro" id="IPR029052">
    <property type="entry name" value="Metallo-depent_PP-like"/>
</dbReference>
<evidence type="ECO:0000313" key="2">
    <source>
        <dbReference type="EMBL" id="SCP95567.1"/>
    </source>
</evidence>
<dbReference type="SUPFAM" id="SSF56300">
    <property type="entry name" value="Metallo-dependent phosphatases"/>
    <property type="match status" value="1"/>
</dbReference>
<feature type="domain" description="Calcineurin-like phosphoesterase" evidence="1">
    <location>
        <begin position="4"/>
        <end position="173"/>
    </location>
</feature>
<accession>A0A1D3TPV5</accession>
<dbReference type="PANTHER" id="PTHR42850">
    <property type="entry name" value="METALLOPHOSPHOESTERASE"/>
    <property type="match status" value="1"/>
</dbReference>
<dbReference type="STRING" id="1619234.SAMN05421730_100224"/>
<dbReference type="EMBL" id="FMKA01000002">
    <property type="protein sequence ID" value="SCP95567.1"/>
    <property type="molecule type" value="Genomic_DNA"/>
</dbReference>
<dbReference type="OrthoDB" id="9779903at2"/>
<dbReference type="GO" id="GO:0016791">
    <property type="term" value="F:phosphatase activity"/>
    <property type="evidence" value="ECO:0007669"/>
    <property type="project" value="TreeGrafter"/>
</dbReference>
<dbReference type="Gene3D" id="3.60.21.10">
    <property type="match status" value="1"/>
</dbReference>
<dbReference type="RefSeq" id="WP_091230014.1">
    <property type="nucleotide sequence ID" value="NZ_FMKA01000002.1"/>
</dbReference>
<name>A0A1D3TPV5_9FIRM</name>
<dbReference type="GO" id="GO:0005737">
    <property type="term" value="C:cytoplasm"/>
    <property type="evidence" value="ECO:0007669"/>
    <property type="project" value="TreeGrafter"/>
</dbReference>
<sequence length="249" mass="28426">MNYVLSDIHGRYDLYEKMLEKIDLKSFDSLYIIGDVIDRGQDGIRILLDIMSRNNIVLIIGNHEDMMYKAIRQGFSCDCKGDILLTAESALWLYNGGRTTLNSYLRLGRDEQSKILEYLKTCPVCIPQLKAGDRKFYLVHAFPSGQLKEGQHLYGDYVDDNELLHELLWKRLAYSNGNWDTFNLPEGTEAIIGHTITAYFEPGERNSEDGCRIFFGKSFIAMDCGAGRGGSMARLGCLRLEDRKEFYVS</sequence>
<dbReference type="AlphaFoldDB" id="A0A1D3TPV5"/>
<dbReference type="InterPro" id="IPR050126">
    <property type="entry name" value="Ap4A_hydrolase"/>
</dbReference>
<organism evidence="2 3">
    <name type="scientific">Anaerobium acetethylicum</name>
    <dbReference type="NCBI Taxonomy" id="1619234"/>
    <lineage>
        <taxon>Bacteria</taxon>
        <taxon>Bacillati</taxon>
        <taxon>Bacillota</taxon>
        <taxon>Clostridia</taxon>
        <taxon>Lachnospirales</taxon>
        <taxon>Lachnospiraceae</taxon>
        <taxon>Anaerobium</taxon>
    </lineage>
</organism>
<dbReference type="Proteomes" id="UP000199315">
    <property type="component" value="Unassembled WGS sequence"/>
</dbReference>
<proteinExistence type="predicted"/>
<dbReference type="GO" id="GO:0008803">
    <property type="term" value="F:bis(5'-nucleosyl)-tetraphosphatase (symmetrical) activity"/>
    <property type="evidence" value="ECO:0007669"/>
    <property type="project" value="TreeGrafter"/>
</dbReference>
<dbReference type="PANTHER" id="PTHR42850:SF4">
    <property type="entry name" value="ZINC-DEPENDENT ENDOPOLYPHOSPHATASE"/>
    <property type="match status" value="1"/>
</dbReference>